<name>A0ABS2GJ42_9FIRM</name>
<reference evidence="1 2" key="1">
    <citation type="journal article" date="2021" name="Sci. Rep.">
        <title>The distribution of antibiotic resistance genes in chicken gut microbiota commensals.</title>
        <authorList>
            <person name="Juricova H."/>
            <person name="Matiasovicova J."/>
            <person name="Kubasova T."/>
            <person name="Cejkova D."/>
            <person name="Rychlik I."/>
        </authorList>
    </citation>
    <scope>NUCLEOTIDE SEQUENCE [LARGE SCALE GENOMIC DNA]</scope>
    <source>
        <strain evidence="1 2">An537</strain>
    </source>
</reference>
<accession>A0ABS2GJ42</accession>
<dbReference type="EMBL" id="JACJLA010000016">
    <property type="protein sequence ID" value="MBM6913302.1"/>
    <property type="molecule type" value="Genomic_DNA"/>
</dbReference>
<protein>
    <submittedName>
        <fullName evidence="1">Uncharacterized protein</fullName>
    </submittedName>
</protein>
<comment type="caution">
    <text evidence="1">The sequence shown here is derived from an EMBL/GenBank/DDBJ whole genome shotgun (WGS) entry which is preliminary data.</text>
</comment>
<evidence type="ECO:0000313" key="2">
    <source>
        <dbReference type="Proteomes" id="UP000707138"/>
    </source>
</evidence>
<proteinExistence type="predicted"/>
<dbReference type="Proteomes" id="UP000707138">
    <property type="component" value="Unassembled WGS sequence"/>
</dbReference>
<gene>
    <name evidence="1" type="ORF">H6A01_08215</name>
</gene>
<sequence>MSAKLIKNQLNKAWYAFGSNDTKDGIFCVDFDNFDSSTIEKSSKSVSDVWALRAISRIIIEKNKNKELPITFTYCNGG</sequence>
<keyword evidence="2" id="KW-1185">Reference proteome</keyword>
<evidence type="ECO:0000313" key="1">
    <source>
        <dbReference type="EMBL" id="MBM6913302.1"/>
    </source>
</evidence>
<organism evidence="1 2">
    <name type="scientific">Veillonella magna</name>
    <dbReference type="NCBI Taxonomy" id="464322"/>
    <lineage>
        <taxon>Bacteria</taxon>
        <taxon>Bacillati</taxon>
        <taxon>Bacillota</taxon>
        <taxon>Negativicutes</taxon>
        <taxon>Veillonellales</taxon>
        <taxon>Veillonellaceae</taxon>
        <taxon>Veillonella</taxon>
    </lineage>
</organism>
<dbReference type="RefSeq" id="WP_205088245.1">
    <property type="nucleotide sequence ID" value="NZ_JACJLA010000016.1"/>
</dbReference>